<evidence type="ECO:0000313" key="2">
    <source>
        <dbReference type="Proteomes" id="UP000499080"/>
    </source>
</evidence>
<dbReference type="AlphaFoldDB" id="A0A4Y2NPN5"/>
<dbReference type="OrthoDB" id="9214535at2759"/>
<dbReference type="EMBL" id="BGPR01009514">
    <property type="protein sequence ID" value="GBN40510.1"/>
    <property type="molecule type" value="Genomic_DNA"/>
</dbReference>
<proteinExistence type="predicted"/>
<keyword evidence="2" id="KW-1185">Reference proteome</keyword>
<name>A0A4Y2NPN5_ARAVE</name>
<organism evidence="1 2">
    <name type="scientific">Araneus ventricosus</name>
    <name type="common">Orbweaver spider</name>
    <name type="synonym">Epeira ventricosa</name>
    <dbReference type="NCBI Taxonomy" id="182803"/>
    <lineage>
        <taxon>Eukaryota</taxon>
        <taxon>Metazoa</taxon>
        <taxon>Ecdysozoa</taxon>
        <taxon>Arthropoda</taxon>
        <taxon>Chelicerata</taxon>
        <taxon>Arachnida</taxon>
        <taxon>Araneae</taxon>
        <taxon>Araneomorphae</taxon>
        <taxon>Entelegynae</taxon>
        <taxon>Araneoidea</taxon>
        <taxon>Araneidae</taxon>
        <taxon>Araneus</taxon>
    </lineage>
</organism>
<reference evidence="1 2" key="1">
    <citation type="journal article" date="2019" name="Sci. Rep.">
        <title>Orb-weaving spider Araneus ventricosus genome elucidates the spidroin gene catalogue.</title>
        <authorList>
            <person name="Kono N."/>
            <person name="Nakamura H."/>
            <person name="Ohtoshi R."/>
            <person name="Moran D.A.P."/>
            <person name="Shinohara A."/>
            <person name="Yoshida Y."/>
            <person name="Fujiwara M."/>
            <person name="Mori M."/>
            <person name="Tomita M."/>
            <person name="Arakawa K."/>
        </authorList>
    </citation>
    <scope>NUCLEOTIDE SEQUENCE [LARGE SCALE GENOMIC DNA]</scope>
</reference>
<gene>
    <name evidence="1" type="ORF">AVEN_275214_1</name>
</gene>
<evidence type="ECO:0000313" key="1">
    <source>
        <dbReference type="EMBL" id="GBN40510.1"/>
    </source>
</evidence>
<sequence length="91" mass="10467">MCRAGYNRKETLNHVSQGCPRTYERRMACHNAVSKYIKRGLEKRSYIVFEKPAYKTSTGKRKPDLVAISNDVAFVIDSQVVRESVDLKRSN</sequence>
<dbReference type="Proteomes" id="UP000499080">
    <property type="component" value="Unassembled WGS sequence"/>
</dbReference>
<accession>A0A4Y2NPN5</accession>
<protein>
    <recommendedName>
        <fullName evidence="3">Retrovirus-related Pol polyprotein from type-2 retrotransposable element R2DM</fullName>
    </recommendedName>
</protein>
<evidence type="ECO:0008006" key="3">
    <source>
        <dbReference type="Google" id="ProtNLM"/>
    </source>
</evidence>
<comment type="caution">
    <text evidence="1">The sequence shown here is derived from an EMBL/GenBank/DDBJ whole genome shotgun (WGS) entry which is preliminary data.</text>
</comment>